<feature type="domain" description="SMP" evidence="4">
    <location>
        <begin position="289"/>
        <end position="346"/>
    </location>
</feature>
<keyword evidence="6" id="KW-1185">Reference proteome</keyword>
<protein>
    <recommendedName>
        <fullName evidence="4">SMP domain-containing protein</fullName>
    </recommendedName>
</protein>
<comment type="similarity">
    <text evidence="1">Belongs to the LEA type SMP family.</text>
</comment>
<organism evidence="5 6">
    <name type="scientific">Ceratopteris richardii</name>
    <name type="common">Triangle waterfern</name>
    <dbReference type="NCBI Taxonomy" id="49495"/>
    <lineage>
        <taxon>Eukaryota</taxon>
        <taxon>Viridiplantae</taxon>
        <taxon>Streptophyta</taxon>
        <taxon>Embryophyta</taxon>
        <taxon>Tracheophyta</taxon>
        <taxon>Polypodiopsida</taxon>
        <taxon>Polypodiidae</taxon>
        <taxon>Polypodiales</taxon>
        <taxon>Pteridineae</taxon>
        <taxon>Pteridaceae</taxon>
        <taxon>Parkerioideae</taxon>
        <taxon>Ceratopteris</taxon>
    </lineage>
</organism>
<dbReference type="AlphaFoldDB" id="A0A8T2UFK9"/>
<evidence type="ECO:0000259" key="4">
    <source>
        <dbReference type="Pfam" id="PF04927"/>
    </source>
</evidence>
<feature type="region of interest" description="Disordered" evidence="3">
    <location>
        <begin position="172"/>
        <end position="247"/>
    </location>
</feature>
<feature type="compositionally biased region" description="Low complexity" evidence="3">
    <location>
        <begin position="197"/>
        <end position="206"/>
    </location>
</feature>
<feature type="domain" description="SMP" evidence="4">
    <location>
        <begin position="354"/>
        <end position="411"/>
    </location>
</feature>
<reference evidence="5" key="1">
    <citation type="submission" date="2021-08" db="EMBL/GenBank/DDBJ databases">
        <title>WGS assembly of Ceratopteris richardii.</title>
        <authorList>
            <person name="Marchant D.B."/>
            <person name="Chen G."/>
            <person name="Jenkins J."/>
            <person name="Shu S."/>
            <person name="Leebens-Mack J."/>
            <person name="Grimwood J."/>
            <person name="Schmutz J."/>
            <person name="Soltis P."/>
            <person name="Soltis D."/>
            <person name="Chen Z.-H."/>
        </authorList>
    </citation>
    <scope>NUCLEOTIDE SEQUENCE</scope>
    <source>
        <strain evidence="5">Whitten #5841</strain>
        <tissue evidence="5">Leaf</tissue>
    </source>
</reference>
<dbReference type="PANTHER" id="PTHR31174">
    <property type="entry name" value="SEED MATURATION FAMILY PROTEIN"/>
    <property type="match status" value="1"/>
</dbReference>
<proteinExistence type="inferred from homology"/>
<evidence type="ECO:0000256" key="2">
    <source>
        <dbReference type="ARBA" id="ARBA00022737"/>
    </source>
</evidence>
<dbReference type="Proteomes" id="UP000825935">
    <property type="component" value="Chromosome 7"/>
</dbReference>
<gene>
    <name evidence="5" type="ORF">KP509_07G017000</name>
</gene>
<evidence type="ECO:0000256" key="3">
    <source>
        <dbReference type="SAM" id="MobiDB-lite"/>
    </source>
</evidence>
<dbReference type="InterPro" id="IPR042971">
    <property type="entry name" value="LEA_SMP"/>
</dbReference>
<dbReference type="PANTHER" id="PTHR31174:SF7">
    <property type="entry name" value="LATE EMBRYOGENESIS ABUNDANT PROTEIN 31-RELATED"/>
    <property type="match status" value="1"/>
</dbReference>
<sequence>MASEQQQRPITYGDTFGVEGHIAEQPITREDAALMQTLENMALGSTPKGGAAASMQSAADRNVNRGVLSAHAHTVVADEGMTIEQMSVPGVLIQAEYVAGEPVKASILETAETYPVDAETQVLPHRGTKVRVPIEGATEVSQAVPVESAAPTRAGVEGEVSAPVLKEVAVEEPVESATSVGKRAEEVSTPARKEVAVEAAPKAADTAEVEVEKPSLRTLTPTLGPVEVSTQPVSTKGAPSEVQTTTTTLEPGLVSAEAAPLETMPPATEPAPVSSAPKEEVSRMVPNPVTIGEALGAAAISAGDSDVEDSDARAIQSAETLACRGEFPGKYSVGAIAQHAAAINEKIATQSHHITVSDVLTGVSDMLLDDKVVTQEDAAKVRSAELRGRPTGVVKEGGVADSMQAAADVNELLGVTID</sequence>
<evidence type="ECO:0000313" key="6">
    <source>
        <dbReference type="Proteomes" id="UP000825935"/>
    </source>
</evidence>
<name>A0A8T2UFK9_CERRI</name>
<dbReference type="Pfam" id="PF04927">
    <property type="entry name" value="SMP"/>
    <property type="match status" value="3"/>
</dbReference>
<feature type="compositionally biased region" description="Basic and acidic residues" evidence="3">
    <location>
        <begin position="182"/>
        <end position="196"/>
    </location>
</feature>
<comment type="caution">
    <text evidence="5">The sequence shown here is derived from an EMBL/GenBank/DDBJ whole genome shotgun (WGS) entry which is preliminary data.</text>
</comment>
<keyword evidence="2" id="KW-0677">Repeat</keyword>
<evidence type="ECO:0000313" key="5">
    <source>
        <dbReference type="EMBL" id="KAH7432295.1"/>
    </source>
</evidence>
<feature type="domain" description="SMP" evidence="4">
    <location>
        <begin position="10"/>
        <end position="63"/>
    </location>
</feature>
<dbReference type="OrthoDB" id="2014755at2759"/>
<dbReference type="InterPro" id="IPR007011">
    <property type="entry name" value="LEA_SMP_dom"/>
</dbReference>
<accession>A0A8T2UFK9</accession>
<dbReference type="EMBL" id="CM035412">
    <property type="protein sequence ID" value="KAH7432295.1"/>
    <property type="molecule type" value="Genomic_DNA"/>
</dbReference>
<evidence type="ECO:0000256" key="1">
    <source>
        <dbReference type="ARBA" id="ARBA00010733"/>
    </source>
</evidence>